<protein>
    <recommendedName>
        <fullName evidence="2">Prokaryotic-type class I peptide chain release factors domain-containing protein</fullName>
    </recommendedName>
</protein>
<reference evidence="1" key="1">
    <citation type="submission" date="2018-05" db="EMBL/GenBank/DDBJ databases">
        <authorList>
            <person name="Lanie J.A."/>
            <person name="Ng W.-L."/>
            <person name="Kazmierczak K.M."/>
            <person name="Andrzejewski T.M."/>
            <person name="Davidsen T.M."/>
            <person name="Wayne K.J."/>
            <person name="Tettelin H."/>
            <person name="Glass J.I."/>
            <person name="Rusch D."/>
            <person name="Podicherti R."/>
            <person name="Tsui H.-C.T."/>
            <person name="Winkler M.E."/>
        </authorList>
    </citation>
    <scope>NUCLEOTIDE SEQUENCE</scope>
</reference>
<accession>A0A382HHI3</accession>
<organism evidence="1">
    <name type="scientific">marine metagenome</name>
    <dbReference type="NCBI Taxonomy" id="408172"/>
    <lineage>
        <taxon>unclassified sequences</taxon>
        <taxon>metagenomes</taxon>
        <taxon>ecological metagenomes</taxon>
    </lineage>
</organism>
<dbReference type="SUPFAM" id="SSF75620">
    <property type="entry name" value="Release factor"/>
    <property type="match status" value="1"/>
</dbReference>
<dbReference type="EMBL" id="UINC01060935">
    <property type="protein sequence ID" value="SVB85971.1"/>
    <property type="molecule type" value="Genomic_DNA"/>
</dbReference>
<name>A0A382HHI3_9ZZZZ</name>
<proteinExistence type="predicted"/>
<gene>
    <name evidence="1" type="ORF">METZ01_LOCUS238825</name>
</gene>
<dbReference type="Gene3D" id="3.30.160.20">
    <property type="match status" value="1"/>
</dbReference>
<evidence type="ECO:0000313" key="1">
    <source>
        <dbReference type="EMBL" id="SVB85971.1"/>
    </source>
</evidence>
<dbReference type="InterPro" id="IPR045853">
    <property type="entry name" value="Pep_chain_release_fac_I_sf"/>
</dbReference>
<dbReference type="AlphaFoldDB" id="A0A382HHI3"/>
<evidence type="ECO:0008006" key="2">
    <source>
        <dbReference type="Google" id="ProtNLM"/>
    </source>
</evidence>
<feature type="non-terminal residue" evidence="1">
    <location>
        <position position="52"/>
    </location>
</feature>
<sequence length="52" mass="6020">MSEKSWRDYLYLSNENLQQHCLIETFKVPGPGGQKKNVTNSAVRIKLKNNKI</sequence>